<evidence type="ECO:0000256" key="3">
    <source>
        <dbReference type="ARBA" id="ARBA00022679"/>
    </source>
</evidence>
<dbReference type="Gene3D" id="1.10.10.1330">
    <property type="entry name" value="RNA polymerase sigma-54 factor, core-binding domain"/>
    <property type="match status" value="1"/>
</dbReference>
<proteinExistence type="inferred from homology"/>
<name>A0A7W8D242_9FIRM</name>
<dbReference type="GO" id="GO:0000428">
    <property type="term" value="C:DNA-directed RNA polymerase complex"/>
    <property type="evidence" value="ECO:0007669"/>
    <property type="project" value="UniProtKB-KW"/>
</dbReference>
<dbReference type="GO" id="GO:0003677">
    <property type="term" value="F:DNA binding"/>
    <property type="evidence" value="ECO:0007669"/>
    <property type="project" value="UniProtKB-KW"/>
</dbReference>
<evidence type="ECO:0000256" key="4">
    <source>
        <dbReference type="ARBA" id="ARBA00022695"/>
    </source>
</evidence>
<evidence type="ECO:0000256" key="5">
    <source>
        <dbReference type="ARBA" id="ARBA00023015"/>
    </source>
</evidence>
<feature type="domain" description="RNA polymerase sigma factor 54 DNA-binding" evidence="10">
    <location>
        <begin position="261"/>
        <end position="405"/>
    </location>
</feature>
<dbReference type="GO" id="GO:0006352">
    <property type="term" value="P:DNA-templated transcription initiation"/>
    <property type="evidence" value="ECO:0007669"/>
    <property type="project" value="InterPro"/>
</dbReference>
<keyword evidence="4" id="KW-0548">Nucleotidyltransferase</keyword>
<dbReference type="PIRSF" id="PIRSF000774">
    <property type="entry name" value="RpoN"/>
    <property type="match status" value="1"/>
</dbReference>
<evidence type="ECO:0000256" key="8">
    <source>
        <dbReference type="ARBA" id="ARBA00023163"/>
    </source>
</evidence>
<organism evidence="12 13">
    <name type="scientific">Faecalicoccus acidiformans</name>
    <dbReference type="NCBI Taxonomy" id="915173"/>
    <lineage>
        <taxon>Bacteria</taxon>
        <taxon>Bacillati</taxon>
        <taxon>Bacillota</taxon>
        <taxon>Erysipelotrichia</taxon>
        <taxon>Erysipelotrichales</taxon>
        <taxon>Erysipelotrichaceae</taxon>
        <taxon>Faecalicoccus</taxon>
    </lineage>
</organism>
<feature type="domain" description="RNA polymerase sigma factor 54 core-binding" evidence="11">
    <location>
        <begin position="74"/>
        <end position="252"/>
    </location>
</feature>
<evidence type="ECO:0000256" key="1">
    <source>
        <dbReference type="ARBA" id="ARBA00008798"/>
    </source>
</evidence>
<keyword evidence="6" id="KW-0731">Sigma factor</keyword>
<dbReference type="PRINTS" id="PR00045">
    <property type="entry name" value="SIGMA54FCT"/>
</dbReference>
<keyword evidence="9" id="KW-0175">Coiled coil</keyword>
<dbReference type="AlphaFoldDB" id="A0A7W8D242"/>
<evidence type="ECO:0000259" key="11">
    <source>
        <dbReference type="Pfam" id="PF04963"/>
    </source>
</evidence>
<dbReference type="GO" id="GO:0001216">
    <property type="term" value="F:DNA-binding transcription activator activity"/>
    <property type="evidence" value="ECO:0007669"/>
    <property type="project" value="InterPro"/>
</dbReference>
<keyword evidence="7" id="KW-0238">DNA-binding</keyword>
<dbReference type="PANTHER" id="PTHR32248:SF4">
    <property type="entry name" value="RNA POLYMERASE SIGMA-54 FACTOR"/>
    <property type="match status" value="1"/>
</dbReference>
<dbReference type="PROSITE" id="PS50044">
    <property type="entry name" value="SIGMA54_3"/>
    <property type="match status" value="1"/>
</dbReference>
<dbReference type="GO" id="GO:0016779">
    <property type="term" value="F:nucleotidyltransferase activity"/>
    <property type="evidence" value="ECO:0007669"/>
    <property type="project" value="UniProtKB-KW"/>
</dbReference>
<dbReference type="InterPro" id="IPR007046">
    <property type="entry name" value="RNA_pol_sigma_54_core-bd"/>
</dbReference>
<dbReference type="PANTHER" id="PTHR32248">
    <property type="entry name" value="RNA POLYMERASE SIGMA-54 FACTOR"/>
    <property type="match status" value="1"/>
</dbReference>
<evidence type="ECO:0000256" key="7">
    <source>
        <dbReference type="ARBA" id="ARBA00023125"/>
    </source>
</evidence>
<dbReference type="Gene3D" id="1.10.10.60">
    <property type="entry name" value="Homeodomain-like"/>
    <property type="match status" value="1"/>
</dbReference>
<dbReference type="EMBL" id="JACHHD010000026">
    <property type="protein sequence ID" value="MBB5185736.1"/>
    <property type="molecule type" value="Genomic_DNA"/>
</dbReference>
<reference evidence="12 13" key="1">
    <citation type="submission" date="2020-08" db="EMBL/GenBank/DDBJ databases">
        <title>Genomic Encyclopedia of Type Strains, Phase IV (KMG-IV): sequencing the most valuable type-strain genomes for metagenomic binning, comparative biology and taxonomic classification.</title>
        <authorList>
            <person name="Goeker M."/>
        </authorList>
    </citation>
    <scope>NUCLEOTIDE SEQUENCE [LARGE SCALE GENOMIC DNA]</scope>
    <source>
        <strain evidence="12 13">DSM 26963</strain>
    </source>
</reference>
<keyword evidence="3" id="KW-0808">Transferase</keyword>
<evidence type="ECO:0000256" key="2">
    <source>
        <dbReference type="ARBA" id="ARBA00022478"/>
    </source>
</evidence>
<comment type="caution">
    <text evidence="12">The sequence shown here is derived from an EMBL/GenBank/DDBJ whole genome shotgun (WGS) entry which is preliminary data.</text>
</comment>
<evidence type="ECO:0000313" key="12">
    <source>
        <dbReference type="EMBL" id="MBB5185736.1"/>
    </source>
</evidence>
<keyword evidence="8" id="KW-0804">Transcription</keyword>
<evidence type="ECO:0000259" key="10">
    <source>
        <dbReference type="Pfam" id="PF04552"/>
    </source>
</evidence>
<keyword evidence="5" id="KW-0805">Transcription regulation</keyword>
<keyword evidence="2" id="KW-0240">DNA-directed RNA polymerase</keyword>
<dbReference type="RefSeq" id="WP_183376968.1">
    <property type="nucleotide sequence ID" value="NZ_JACHHD010000026.1"/>
</dbReference>
<dbReference type="Pfam" id="PF04963">
    <property type="entry name" value="Sigma54_CBD"/>
    <property type="match status" value="1"/>
</dbReference>
<protein>
    <submittedName>
        <fullName evidence="12">RNA polymerase sigma-54 factor</fullName>
    </submittedName>
</protein>
<dbReference type="InterPro" id="IPR000394">
    <property type="entry name" value="RNA_pol_sigma_54"/>
</dbReference>
<evidence type="ECO:0000313" key="13">
    <source>
        <dbReference type="Proteomes" id="UP000521313"/>
    </source>
</evidence>
<dbReference type="Pfam" id="PF04552">
    <property type="entry name" value="Sigma54_DBD"/>
    <property type="match status" value="1"/>
</dbReference>
<dbReference type="Pfam" id="PF00309">
    <property type="entry name" value="Sigma54_AID"/>
    <property type="match status" value="1"/>
</dbReference>
<evidence type="ECO:0000256" key="6">
    <source>
        <dbReference type="ARBA" id="ARBA00023082"/>
    </source>
</evidence>
<comment type="similarity">
    <text evidence="1">Belongs to the sigma-54 factor family.</text>
</comment>
<feature type="coiled-coil region" evidence="9">
    <location>
        <begin position="5"/>
        <end position="47"/>
    </location>
</feature>
<evidence type="ECO:0000256" key="9">
    <source>
        <dbReference type="SAM" id="Coils"/>
    </source>
</evidence>
<dbReference type="InterPro" id="IPR038709">
    <property type="entry name" value="RpoN_core-bd_sf"/>
</dbReference>
<dbReference type="NCBIfam" id="TIGR02395">
    <property type="entry name" value="rpoN_sigma"/>
    <property type="match status" value="1"/>
</dbReference>
<dbReference type="Proteomes" id="UP000521313">
    <property type="component" value="Unassembled WGS sequence"/>
</dbReference>
<dbReference type="InterPro" id="IPR007634">
    <property type="entry name" value="RNA_pol_sigma_54_DNA-bd"/>
</dbReference>
<accession>A0A7W8D242</accession>
<dbReference type="GO" id="GO:0016987">
    <property type="term" value="F:sigma factor activity"/>
    <property type="evidence" value="ECO:0007669"/>
    <property type="project" value="UniProtKB-KW"/>
</dbReference>
<sequence>MELKLNKYQNQTQNQKQRLSQMQQMSLRILQMNVEELENTLQKAVESNPAIDIIDDSPYQEKKQIDYDLLINYQIQEETLEQNFLWQLHTYPESIDIDLGEFLIYSIDDNGFLTLSKEEISNITNKTTQEINKTIELLNTFEPVGCFCTSIKESLLTQLKTKGYENSLSFAIIKNHYRELLDGSFKAIQQQTRCTQVEINEALKIITECNPKPGSSFANKTNYIHPDIKIEIIDGDFVIKTTQTTQIRLNTQYVNNKDLQQYIKPLQKEAKRLIESVTLRNNTLIRLSEYIIQNQYSFFKNYGNIQPLMMKDAADTLQLHESTISRCISHKYLEFGNSIYPLKSFFPGKSGNAYSENTILTHLKTIIKNENRESPYSDQKLAELINKMGFQVARRTIQKYRKMLNRVTK</sequence>
<gene>
    <name evidence="12" type="ORF">HNQ43_001816</name>
</gene>